<keyword evidence="3" id="KW-0964">Secreted</keyword>
<sequence length="162" mass="18237">MKAVACAVAEDGSPFVVDIEDWKKVSHLKTMIKEENCYTFAAKHLTLFLTKKGSNWIKSSDPDMKGLERGRIPAGIESMLNDANKMNALSILSELGFPDTYDGEIHILVDLQPSVKNFLYCDLRQEKPEEWLSGTGLRSASLWHWLHNLFSAEKASHAKKVD</sequence>
<accession>A0ABD3F3T1</accession>
<dbReference type="EMBL" id="JBIMZQ010000037">
    <property type="protein sequence ID" value="KAL3661137.1"/>
    <property type="molecule type" value="Genomic_DNA"/>
</dbReference>
<dbReference type="GO" id="GO:0005576">
    <property type="term" value="C:extracellular region"/>
    <property type="evidence" value="ECO:0007669"/>
    <property type="project" value="UniProtKB-SubCell"/>
</dbReference>
<dbReference type="Proteomes" id="UP001632037">
    <property type="component" value="Unassembled WGS sequence"/>
</dbReference>
<evidence type="ECO:0000259" key="4">
    <source>
        <dbReference type="Pfam" id="PF20147"/>
    </source>
</evidence>
<dbReference type="GO" id="GO:0043657">
    <property type="term" value="C:host cell"/>
    <property type="evidence" value="ECO:0007669"/>
    <property type="project" value="UniProtKB-SubCell"/>
</dbReference>
<name>A0ABD3F3T1_9STRA</name>
<feature type="domain" description="Crinkler effector protein N-terminal" evidence="4">
    <location>
        <begin position="5"/>
        <end position="109"/>
    </location>
</feature>
<organism evidence="5 6">
    <name type="scientific">Phytophthora oleae</name>
    <dbReference type="NCBI Taxonomy" id="2107226"/>
    <lineage>
        <taxon>Eukaryota</taxon>
        <taxon>Sar</taxon>
        <taxon>Stramenopiles</taxon>
        <taxon>Oomycota</taxon>
        <taxon>Peronosporomycetes</taxon>
        <taxon>Peronosporales</taxon>
        <taxon>Peronosporaceae</taxon>
        <taxon>Phytophthora</taxon>
    </lineage>
</organism>
<reference evidence="5 6" key="1">
    <citation type="submission" date="2024-09" db="EMBL/GenBank/DDBJ databases">
        <title>Genome sequencing and assembly of Phytophthora oleae, isolate VK10A, causative agent of rot of olive drupes.</title>
        <authorList>
            <person name="Conti Taguali S."/>
            <person name="Riolo M."/>
            <person name="La Spada F."/>
            <person name="Cacciola S.O."/>
            <person name="Dionisio G."/>
        </authorList>
    </citation>
    <scope>NUCLEOTIDE SEQUENCE [LARGE SCALE GENOMIC DNA]</scope>
    <source>
        <strain evidence="5 6">VK10A</strain>
    </source>
</reference>
<gene>
    <name evidence="5" type="primary">UTP15_2</name>
    <name evidence="5" type="ORF">V7S43_013746</name>
</gene>
<keyword evidence="6" id="KW-1185">Reference proteome</keyword>
<evidence type="ECO:0000256" key="2">
    <source>
        <dbReference type="ARBA" id="ARBA00004613"/>
    </source>
</evidence>
<protein>
    <submittedName>
        <fullName evidence="5">SnoRNA-binding rRNA-processing protein</fullName>
    </submittedName>
</protein>
<evidence type="ECO:0000256" key="1">
    <source>
        <dbReference type="ARBA" id="ARBA00004340"/>
    </source>
</evidence>
<proteinExistence type="predicted"/>
<evidence type="ECO:0000256" key="3">
    <source>
        <dbReference type="ARBA" id="ARBA00022525"/>
    </source>
</evidence>
<evidence type="ECO:0000313" key="5">
    <source>
        <dbReference type="EMBL" id="KAL3661137.1"/>
    </source>
</evidence>
<comment type="subcellular location">
    <subcellularLocation>
        <location evidence="1">Host cell</location>
    </subcellularLocation>
    <subcellularLocation>
        <location evidence="2">Secreted</location>
    </subcellularLocation>
</comment>
<evidence type="ECO:0000313" key="6">
    <source>
        <dbReference type="Proteomes" id="UP001632037"/>
    </source>
</evidence>
<comment type="caution">
    <text evidence="5">The sequence shown here is derived from an EMBL/GenBank/DDBJ whole genome shotgun (WGS) entry which is preliminary data.</text>
</comment>
<dbReference type="Pfam" id="PF20147">
    <property type="entry name" value="Crinkler"/>
    <property type="match status" value="1"/>
</dbReference>
<dbReference type="InterPro" id="IPR045379">
    <property type="entry name" value="Crinkler_N"/>
</dbReference>
<dbReference type="AlphaFoldDB" id="A0ABD3F3T1"/>